<protein>
    <submittedName>
        <fullName evidence="1">Uncharacterized protein</fullName>
    </submittedName>
</protein>
<dbReference type="EMBL" id="UINC01048732">
    <property type="protein sequence ID" value="SVB59635.1"/>
    <property type="molecule type" value="Genomic_DNA"/>
</dbReference>
<gene>
    <name evidence="1" type="ORF">METZ01_LOCUS212489</name>
</gene>
<evidence type="ECO:0000313" key="1">
    <source>
        <dbReference type="EMBL" id="SVB59635.1"/>
    </source>
</evidence>
<accession>A0A382FAD0</accession>
<sequence>MKLKAAIITIITFLTSSILLANTLSLVENSDGIWNVDYSSDGDIAGFQFDVDGATINSVS</sequence>
<feature type="non-terminal residue" evidence="1">
    <location>
        <position position="60"/>
    </location>
</feature>
<proteinExistence type="predicted"/>
<name>A0A382FAD0_9ZZZZ</name>
<dbReference type="AlphaFoldDB" id="A0A382FAD0"/>
<reference evidence="1" key="1">
    <citation type="submission" date="2018-05" db="EMBL/GenBank/DDBJ databases">
        <authorList>
            <person name="Lanie J.A."/>
            <person name="Ng W.-L."/>
            <person name="Kazmierczak K.M."/>
            <person name="Andrzejewski T.M."/>
            <person name="Davidsen T.M."/>
            <person name="Wayne K.J."/>
            <person name="Tettelin H."/>
            <person name="Glass J.I."/>
            <person name="Rusch D."/>
            <person name="Podicherti R."/>
            <person name="Tsui H.-C.T."/>
            <person name="Winkler M.E."/>
        </authorList>
    </citation>
    <scope>NUCLEOTIDE SEQUENCE</scope>
</reference>
<organism evidence="1">
    <name type="scientific">marine metagenome</name>
    <dbReference type="NCBI Taxonomy" id="408172"/>
    <lineage>
        <taxon>unclassified sequences</taxon>
        <taxon>metagenomes</taxon>
        <taxon>ecological metagenomes</taxon>
    </lineage>
</organism>